<dbReference type="InterPro" id="IPR050595">
    <property type="entry name" value="Bact_response_regulator"/>
</dbReference>
<dbReference type="PANTHER" id="PTHR44591">
    <property type="entry name" value="STRESS RESPONSE REGULATOR PROTEIN 1"/>
    <property type="match status" value="1"/>
</dbReference>
<keyword evidence="2" id="KW-0805">Transcription regulation</keyword>
<evidence type="ECO:0000313" key="7">
    <source>
        <dbReference type="Proteomes" id="UP000254889"/>
    </source>
</evidence>
<dbReference type="Gene3D" id="3.40.50.2300">
    <property type="match status" value="1"/>
</dbReference>
<dbReference type="InterPro" id="IPR001789">
    <property type="entry name" value="Sig_transdc_resp-reg_receiver"/>
</dbReference>
<accession>A0A345ZYG7</accession>
<evidence type="ECO:0000256" key="1">
    <source>
        <dbReference type="ARBA" id="ARBA00022553"/>
    </source>
</evidence>
<dbReference type="EMBL" id="CP031417">
    <property type="protein sequence ID" value="AXK81964.1"/>
    <property type="molecule type" value="Genomic_DNA"/>
</dbReference>
<dbReference type="PROSITE" id="PS50110">
    <property type="entry name" value="RESPONSE_REGULATORY"/>
    <property type="match status" value="1"/>
</dbReference>
<dbReference type="AlphaFoldDB" id="A0A345ZYG7"/>
<evidence type="ECO:0000256" key="4">
    <source>
        <dbReference type="PROSITE-ProRule" id="PRU00169"/>
    </source>
</evidence>
<dbReference type="KEGG" id="ptaw:DW352_16380"/>
<dbReference type="SUPFAM" id="SSF52172">
    <property type="entry name" value="CheY-like"/>
    <property type="match status" value="1"/>
</dbReference>
<proteinExistence type="predicted"/>
<name>A0A345ZYG7_9HYPH</name>
<reference evidence="6 7" key="1">
    <citation type="submission" date="2018-07" db="EMBL/GenBank/DDBJ databases">
        <authorList>
            <person name="Quirk P.G."/>
            <person name="Krulwich T.A."/>
        </authorList>
    </citation>
    <scope>NUCLEOTIDE SEQUENCE [LARGE SCALE GENOMIC DNA]</scope>
    <source>
        <strain evidence="6 7">CC-BB4</strain>
    </source>
</reference>
<protein>
    <submittedName>
        <fullName evidence="6">Response regulator</fullName>
    </submittedName>
</protein>
<dbReference type="Pfam" id="PF00072">
    <property type="entry name" value="Response_reg"/>
    <property type="match status" value="1"/>
</dbReference>
<gene>
    <name evidence="6" type="ORF">DW352_16380</name>
</gene>
<dbReference type="GO" id="GO:0000160">
    <property type="term" value="P:phosphorelay signal transduction system"/>
    <property type="evidence" value="ECO:0007669"/>
    <property type="project" value="InterPro"/>
</dbReference>
<dbReference type="InterPro" id="IPR011006">
    <property type="entry name" value="CheY-like_superfamily"/>
</dbReference>
<dbReference type="PANTHER" id="PTHR44591:SF3">
    <property type="entry name" value="RESPONSE REGULATORY DOMAIN-CONTAINING PROTEIN"/>
    <property type="match status" value="1"/>
</dbReference>
<dbReference type="OrthoDB" id="9786548at2"/>
<dbReference type="SMART" id="SM00448">
    <property type="entry name" value="REC"/>
    <property type="match status" value="1"/>
</dbReference>
<sequence>MSRPTINLRDLVVLIADPSPYLSMIAHSILRGFGTNKVLEVRNSMGVVQTLSAQKIDILLCDARLPPHGGLSLTKAIRRKVDNENRMIPILVMSNDTRETTIRQARDAGANMVIAKPMSPASLYDRLAWIALTPRQFVDAPTYFGPDRRFKIEGYPGGVGRRKGDHIVDVAKEEGPSLAQDDIDNLFSAARFGKD</sequence>
<feature type="modified residue" description="4-aspartylphosphate" evidence="4">
    <location>
        <position position="62"/>
    </location>
</feature>
<evidence type="ECO:0000259" key="5">
    <source>
        <dbReference type="PROSITE" id="PS50110"/>
    </source>
</evidence>
<evidence type="ECO:0000256" key="3">
    <source>
        <dbReference type="ARBA" id="ARBA00023163"/>
    </source>
</evidence>
<keyword evidence="1 4" id="KW-0597">Phosphoprotein</keyword>
<keyword evidence="7" id="KW-1185">Reference proteome</keyword>
<evidence type="ECO:0000313" key="6">
    <source>
        <dbReference type="EMBL" id="AXK81964.1"/>
    </source>
</evidence>
<organism evidence="6 7">
    <name type="scientific">Pseudolabrys taiwanensis</name>
    <dbReference type="NCBI Taxonomy" id="331696"/>
    <lineage>
        <taxon>Bacteria</taxon>
        <taxon>Pseudomonadati</taxon>
        <taxon>Pseudomonadota</taxon>
        <taxon>Alphaproteobacteria</taxon>
        <taxon>Hyphomicrobiales</taxon>
        <taxon>Xanthobacteraceae</taxon>
        <taxon>Pseudolabrys</taxon>
    </lineage>
</organism>
<feature type="domain" description="Response regulatory" evidence="5">
    <location>
        <begin position="12"/>
        <end position="131"/>
    </location>
</feature>
<dbReference type="RefSeq" id="WP_115692343.1">
    <property type="nucleotide sequence ID" value="NZ_CP031417.1"/>
</dbReference>
<dbReference type="Proteomes" id="UP000254889">
    <property type="component" value="Chromosome"/>
</dbReference>
<keyword evidence="3" id="KW-0804">Transcription</keyword>
<evidence type="ECO:0000256" key="2">
    <source>
        <dbReference type="ARBA" id="ARBA00023015"/>
    </source>
</evidence>